<evidence type="ECO:0000256" key="1">
    <source>
        <dbReference type="ARBA" id="ARBA00023172"/>
    </source>
</evidence>
<dbReference type="Pfam" id="PF00589">
    <property type="entry name" value="Phage_integrase"/>
    <property type="match status" value="1"/>
</dbReference>
<dbReference type="Proteomes" id="UP000631553">
    <property type="component" value="Unassembled WGS sequence"/>
</dbReference>
<proteinExistence type="predicted"/>
<keyword evidence="4" id="KW-1185">Reference proteome</keyword>
<dbReference type="EMBL" id="JACCCQ010000001">
    <property type="protein sequence ID" value="NYF54734.1"/>
    <property type="molecule type" value="Genomic_DNA"/>
</dbReference>
<dbReference type="InterPro" id="IPR013762">
    <property type="entry name" value="Integrase-like_cat_sf"/>
</dbReference>
<evidence type="ECO:0000313" key="4">
    <source>
        <dbReference type="Proteomes" id="UP000631553"/>
    </source>
</evidence>
<reference evidence="3 4" key="1">
    <citation type="submission" date="2020-07" db="EMBL/GenBank/DDBJ databases">
        <title>Sequencing the genomes of 1000 actinobacteria strains.</title>
        <authorList>
            <person name="Klenk H.-P."/>
        </authorList>
    </citation>
    <scope>NUCLEOTIDE SEQUENCE [LARGE SCALE GENOMIC DNA]</scope>
    <source>
        <strain evidence="3 4">DSM 43814</strain>
    </source>
</reference>
<name>A0ABX2RHB6_9ACTN</name>
<protein>
    <submittedName>
        <fullName evidence="3">Integrase</fullName>
    </submittedName>
</protein>
<dbReference type="PROSITE" id="PS51898">
    <property type="entry name" value="TYR_RECOMBINASE"/>
    <property type="match status" value="1"/>
</dbReference>
<evidence type="ECO:0000313" key="3">
    <source>
        <dbReference type="EMBL" id="NYF54734.1"/>
    </source>
</evidence>
<sequence>MIFTGAKGAPLRSGNFGRAVKWTKTVASVGLAGFYFHDLRHTGNTLAASAGASTRELMHRMGHATMRAALIYQHATSERDREIAAAIDHRIATRARRARSGQA</sequence>
<gene>
    <name evidence="3" type="ORF">HDA35_000565</name>
</gene>
<keyword evidence="1" id="KW-0233">DNA recombination</keyword>
<dbReference type="Gene3D" id="1.10.443.10">
    <property type="entry name" value="Intergrase catalytic core"/>
    <property type="match status" value="1"/>
</dbReference>
<organism evidence="3 4">
    <name type="scientific">Micromonospora purpureochromogenes</name>
    <dbReference type="NCBI Taxonomy" id="47872"/>
    <lineage>
        <taxon>Bacteria</taxon>
        <taxon>Bacillati</taxon>
        <taxon>Actinomycetota</taxon>
        <taxon>Actinomycetes</taxon>
        <taxon>Micromonosporales</taxon>
        <taxon>Micromonosporaceae</taxon>
        <taxon>Micromonospora</taxon>
    </lineage>
</organism>
<accession>A0ABX2RHB6</accession>
<dbReference type="SUPFAM" id="SSF56349">
    <property type="entry name" value="DNA breaking-rejoining enzymes"/>
    <property type="match status" value="1"/>
</dbReference>
<dbReference type="InterPro" id="IPR011010">
    <property type="entry name" value="DNA_brk_join_enz"/>
</dbReference>
<evidence type="ECO:0000259" key="2">
    <source>
        <dbReference type="PROSITE" id="PS51898"/>
    </source>
</evidence>
<dbReference type="InterPro" id="IPR002104">
    <property type="entry name" value="Integrase_catalytic"/>
</dbReference>
<comment type="caution">
    <text evidence="3">The sequence shown here is derived from an EMBL/GenBank/DDBJ whole genome shotgun (WGS) entry which is preliminary data.</text>
</comment>
<feature type="domain" description="Tyr recombinase" evidence="2">
    <location>
        <begin position="1"/>
        <end position="85"/>
    </location>
</feature>